<name>A0A6A5GR34_CAERE</name>
<evidence type="ECO:0000313" key="2">
    <source>
        <dbReference type="Proteomes" id="UP000483820"/>
    </source>
</evidence>
<sequence length="148" mass="17816">MEEINNYRQLPSVRSAKLINVRDKIITDFVSCNPDLTKLSLVGDQNIYFTKMGLINIRNVEFIVTKRSFTQYLKYFRSTNAVFFSSTSRIEVALFIRDWFNNVYSENLRFVRILQTRTYERFPNNLLYGYEMKEWDQSRMPKKFPFSK</sequence>
<proteinExistence type="predicted"/>
<organism evidence="1 2">
    <name type="scientific">Caenorhabditis remanei</name>
    <name type="common">Caenorhabditis vulgaris</name>
    <dbReference type="NCBI Taxonomy" id="31234"/>
    <lineage>
        <taxon>Eukaryota</taxon>
        <taxon>Metazoa</taxon>
        <taxon>Ecdysozoa</taxon>
        <taxon>Nematoda</taxon>
        <taxon>Chromadorea</taxon>
        <taxon>Rhabditida</taxon>
        <taxon>Rhabditina</taxon>
        <taxon>Rhabditomorpha</taxon>
        <taxon>Rhabditoidea</taxon>
        <taxon>Rhabditidae</taxon>
        <taxon>Peloderinae</taxon>
        <taxon>Caenorhabditis</taxon>
    </lineage>
</organism>
<comment type="caution">
    <text evidence="1">The sequence shown here is derived from an EMBL/GenBank/DDBJ whole genome shotgun (WGS) entry which is preliminary data.</text>
</comment>
<dbReference type="CTD" id="9808500"/>
<dbReference type="AlphaFoldDB" id="A0A6A5GR34"/>
<dbReference type="GeneID" id="9808500"/>
<protein>
    <submittedName>
        <fullName evidence="1">Uncharacterized protein</fullName>
    </submittedName>
</protein>
<reference evidence="1 2" key="1">
    <citation type="submission" date="2019-12" db="EMBL/GenBank/DDBJ databases">
        <title>Chromosome-level assembly of the Caenorhabditis remanei genome.</title>
        <authorList>
            <person name="Teterina A.A."/>
            <person name="Willis J.H."/>
            <person name="Phillips P.C."/>
        </authorList>
    </citation>
    <scope>NUCLEOTIDE SEQUENCE [LARGE SCALE GENOMIC DNA]</scope>
    <source>
        <strain evidence="1 2">PX506</strain>
        <tissue evidence="1">Whole organism</tissue>
    </source>
</reference>
<dbReference type="RefSeq" id="XP_003096289.2">
    <property type="nucleotide sequence ID" value="XM_003096241.2"/>
</dbReference>
<evidence type="ECO:0000313" key="1">
    <source>
        <dbReference type="EMBL" id="KAF1756929.1"/>
    </source>
</evidence>
<dbReference type="KEGG" id="crq:GCK72_013383"/>
<gene>
    <name evidence="1" type="ORF">GCK72_013383</name>
</gene>
<dbReference type="EMBL" id="WUAV01000004">
    <property type="protein sequence ID" value="KAF1756929.1"/>
    <property type="molecule type" value="Genomic_DNA"/>
</dbReference>
<dbReference type="Proteomes" id="UP000483820">
    <property type="component" value="Chromosome IV"/>
</dbReference>
<accession>A0A6A5GR34</accession>